<dbReference type="PIRSF" id="PIRSF000451">
    <property type="entry name" value="PKS_III"/>
    <property type="match status" value="1"/>
</dbReference>
<gene>
    <name evidence="6" type="ORF">AB5J50_41380</name>
</gene>
<evidence type="ECO:0000259" key="4">
    <source>
        <dbReference type="Pfam" id="PF00195"/>
    </source>
</evidence>
<feature type="domain" description="Chalcone/stilbene synthase N-terminal" evidence="4">
    <location>
        <begin position="63"/>
        <end position="200"/>
    </location>
</feature>
<dbReference type="EMBL" id="CP163440">
    <property type="protein sequence ID" value="XDQ66782.1"/>
    <property type="molecule type" value="Genomic_DNA"/>
</dbReference>
<evidence type="ECO:0000256" key="3">
    <source>
        <dbReference type="PIRSR" id="PIRSR000451-1"/>
    </source>
</evidence>
<comment type="similarity">
    <text evidence="1">Belongs to the thiolase-like superfamily. Chalcone/stilbene synthases family.</text>
</comment>
<accession>A0AB39SGJ7</accession>
<dbReference type="SUPFAM" id="SSF53901">
    <property type="entry name" value="Thiolase-like"/>
    <property type="match status" value="2"/>
</dbReference>
<sequence>MSVVVSAPVVSLPRFQVTTDELLDRITELYPDDPSLSVVRRVIRSTTVRTRWYSRPLERQFAPAPSLAERTRTHLMDSLELAEKAAHGALFEAGLAASDIDGLVVLSATGHTMPGLDVLLMEKLGLPPSVRRIPVSQVGCTGGVFGLTRAMEMVTAHPGSTILMVCSDVFSHYLHQGDSGLDGMILKGLFGDAAGACVVRTETQGPHMELTDSWEYVHPNSHDIVGSRLDCDGLHAFNSPRLRHVVEGAMPRLREWLERTAPPGTDPAPRFVVSHTGGPRILDAVVAGLGCDPAMVDLARDSLRELGNVGSVSVLDVLERTFVKSPADGDHGLLIAAGPGVSLIAVRAVWRVWG</sequence>
<feature type="domain" description="Chalcone/stilbene synthase C-terminal" evidence="5">
    <location>
        <begin position="269"/>
        <end position="343"/>
    </location>
</feature>
<dbReference type="RefSeq" id="WP_369263757.1">
    <property type="nucleotide sequence ID" value="NZ_CP163440.1"/>
</dbReference>
<evidence type="ECO:0000259" key="5">
    <source>
        <dbReference type="Pfam" id="PF02797"/>
    </source>
</evidence>
<feature type="active site" description="Acyl-thioester intermediate" evidence="3">
    <location>
        <position position="140"/>
    </location>
</feature>
<dbReference type="InterPro" id="IPR016039">
    <property type="entry name" value="Thiolase-like"/>
</dbReference>
<evidence type="ECO:0000256" key="1">
    <source>
        <dbReference type="ARBA" id="ARBA00005531"/>
    </source>
</evidence>
<dbReference type="Gene3D" id="3.40.47.10">
    <property type="match status" value="2"/>
</dbReference>
<dbReference type="GO" id="GO:0016747">
    <property type="term" value="F:acyltransferase activity, transferring groups other than amino-acyl groups"/>
    <property type="evidence" value="ECO:0007669"/>
    <property type="project" value="InterPro"/>
</dbReference>
<dbReference type="InterPro" id="IPR012328">
    <property type="entry name" value="Chalcone/stilbene_synt_C"/>
</dbReference>
<proteinExistence type="inferred from homology"/>
<dbReference type="AlphaFoldDB" id="A0AB39SGJ7"/>
<dbReference type="InterPro" id="IPR001099">
    <property type="entry name" value="Chalcone/stilbene_synt_N"/>
</dbReference>
<evidence type="ECO:0000313" key="6">
    <source>
        <dbReference type="EMBL" id="XDQ66782.1"/>
    </source>
</evidence>
<dbReference type="PANTHER" id="PTHR11877:SF46">
    <property type="entry name" value="TYPE III POLYKETIDE SYNTHASE A"/>
    <property type="match status" value="1"/>
</dbReference>
<dbReference type="InterPro" id="IPR011141">
    <property type="entry name" value="Polyketide_synthase_type-III"/>
</dbReference>
<dbReference type="PANTHER" id="PTHR11877">
    <property type="entry name" value="HYDROXYMETHYLGLUTARYL-COA SYNTHASE"/>
    <property type="match status" value="1"/>
</dbReference>
<organism evidence="6">
    <name type="scientific">Streptomyces sp. R35</name>
    <dbReference type="NCBI Taxonomy" id="3238630"/>
    <lineage>
        <taxon>Bacteria</taxon>
        <taxon>Bacillati</taxon>
        <taxon>Actinomycetota</taxon>
        <taxon>Actinomycetes</taxon>
        <taxon>Kitasatosporales</taxon>
        <taxon>Streptomycetaceae</taxon>
        <taxon>Streptomyces</taxon>
    </lineage>
</organism>
<name>A0AB39SGJ7_9ACTN</name>
<reference evidence="6" key="1">
    <citation type="submission" date="2024-07" db="EMBL/GenBank/DDBJ databases">
        <authorList>
            <person name="Yu S.T."/>
        </authorList>
    </citation>
    <scope>NUCLEOTIDE SEQUENCE</scope>
    <source>
        <strain evidence="6">R35</strain>
    </source>
</reference>
<dbReference type="GO" id="GO:0030639">
    <property type="term" value="P:polyketide biosynthetic process"/>
    <property type="evidence" value="ECO:0007669"/>
    <property type="project" value="TreeGrafter"/>
</dbReference>
<dbReference type="Pfam" id="PF02797">
    <property type="entry name" value="Chal_sti_synt_C"/>
    <property type="match status" value="1"/>
</dbReference>
<dbReference type="Pfam" id="PF00195">
    <property type="entry name" value="Chal_sti_synt_N"/>
    <property type="match status" value="1"/>
</dbReference>
<evidence type="ECO:0000256" key="2">
    <source>
        <dbReference type="ARBA" id="ARBA00022679"/>
    </source>
</evidence>
<keyword evidence="2" id="KW-0808">Transferase</keyword>
<protein>
    <submittedName>
        <fullName evidence="6">PhlD</fullName>
    </submittedName>
</protein>